<accession>A0A061QRL4</accession>
<evidence type="ECO:0000313" key="1">
    <source>
        <dbReference type="EMBL" id="JAC62348.1"/>
    </source>
</evidence>
<protein>
    <submittedName>
        <fullName evidence="1">Uncharacterized protein</fullName>
    </submittedName>
</protein>
<sequence length="49" mass="5782">MFHNRASYIQRLTTFFQLFCFTTFPPQKLSTIAKQNKPSSGFKMIFAPY</sequence>
<proteinExistence type="predicted"/>
<gene>
    <name evidence="1" type="ORF">TSPGSL018_23592</name>
</gene>
<organism evidence="1">
    <name type="scientific">Tetraselmis sp. GSL018</name>
    <dbReference type="NCBI Taxonomy" id="582737"/>
    <lineage>
        <taxon>Eukaryota</taxon>
        <taxon>Viridiplantae</taxon>
        <taxon>Chlorophyta</taxon>
        <taxon>core chlorophytes</taxon>
        <taxon>Chlorodendrophyceae</taxon>
        <taxon>Chlorodendrales</taxon>
        <taxon>Chlorodendraceae</taxon>
        <taxon>Tetraselmis</taxon>
    </lineage>
</organism>
<dbReference type="EMBL" id="GBEZ01024662">
    <property type="protein sequence ID" value="JAC62348.1"/>
    <property type="molecule type" value="Transcribed_RNA"/>
</dbReference>
<dbReference type="AlphaFoldDB" id="A0A061QRL4"/>
<reference evidence="1" key="1">
    <citation type="submission" date="2014-05" db="EMBL/GenBank/DDBJ databases">
        <title>The transcriptome of the halophilic microalga Tetraselmis sp. GSL018 isolated from the Great Salt Lake, Utah.</title>
        <authorList>
            <person name="Jinkerson R.E."/>
            <person name="D'Adamo S."/>
            <person name="Posewitz M.C."/>
        </authorList>
    </citation>
    <scope>NUCLEOTIDE SEQUENCE</scope>
    <source>
        <strain evidence="1">GSL018</strain>
    </source>
</reference>
<name>A0A061QRL4_9CHLO</name>